<name>A0A813KEQ8_POLGL</name>
<feature type="domain" description="MGAT4 conserved region" evidence="9">
    <location>
        <begin position="1"/>
        <end position="67"/>
    </location>
</feature>
<dbReference type="Pfam" id="PF25539">
    <property type="entry name" value="Bestrophin_2"/>
    <property type="match status" value="1"/>
</dbReference>
<dbReference type="InterPro" id="IPR044669">
    <property type="entry name" value="YneE/VCCN1/2-like"/>
</dbReference>
<dbReference type="GO" id="GO:0005254">
    <property type="term" value="F:chloride channel activity"/>
    <property type="evidence" value="ECO:0007669"/>
    <property type="project" value="InterPro"/>
</dbReference>
<evidence type="ECO:0000256" key="8">
    <source>
        <dbReference type="SAM" id="Phobius"/>
    </source>
</evidence>
<dbReference type="GO" id="GO:0016020">
    <property type="term" value="C:membrane"/>
    <property type="evidence" value="ECO:0007669"/>
    <property type="project" value="UniProtKB-SubCell"/>
</dbReference>
<feature type="non-terminal residue" evidence="10">
    <location>
        <position position="595"/>
    </location>
</feature>
<sequence length="595" mass="66379">LEDDIQVVPRFLPAVRDFFQQRVVGRPWVMVSFSRLGFIGKFFKSSSLLTLSEFLLVFHDESPVAQLRLSVSQGCLLGDFKLCVKLFLFSWHDTEYMDGVDTIWSSYTFVLGFLIVFRNNQAYSRFWEGTSLTKQMRGQWFSALSGLFAFCSRNESKCAEVERFQKNMVRLASLLHCSALQHVCCLEDDSLEIINSGEMDAASMEFLRSCANPHEVVVNWVQRLIVQAMDSGTIDIPPPILSRTFQEIGNGVVYVENARKIKDVPFPFPYAQMISCMLLLHWLFTPILAAHYCGSAAWAGVMSFFVTISFWSLFYIALELDQPFGEDPNDLPIQKMQQDWNSSLLVLLLPCAQVVPTFSEPRGGNAPDSPKPLQRGLGQLFKQHKGPRMSLRRGFTDSASFACWVAESLHLERSPTKEFDCPVEQDHSPTKEFVHDDRPVEKDHQGSLVITETTEVQFSQDCEAGEVPARSTDDLNTGKQTDKLKRRVSNGSPQPSFSTKTSSISLESFPSSSSISPRSVSEGHGPESARGRLSVTGCPAAAHMGDCHCDRIGVECVSTAPYHSEKSLELDEVHAPGGEGSLGRDSFPEGGMIFI</sequence>
<feature type="region of interest" description="Disordered" evidence="7">
    <location>
        <begin position="417"/>
        <end position="531"/>
    </location>
</feature>
<proteinExistence type="predicted"/>
<feature type="compositionally biased region" description="Low complexity" evidence="7">
    <location>
        <begin position="502"/>
        <end position="522"/>
    </location>
</feature>
<comment type="caution">
    <text evidence="10">The sequence shown here is derived from an EMBL/GenBank/DDBJ whole genome shotgun (WGS) entry which is preliminary data.</text>
</comment>
<gene>
    <name evidence="10" type="ORF">PGLA2088_LOCUS32498</name>
</gene>
<feature type="compositionally biased region" description="Basic and acidic residues" evidence="7">
    <location>
        <begin position="417"/>
        <end position="445"/>
    </location>
</feature>
<protein>
    <recommendedName>
        <fullName evidence="9">MGAT4 conserved region domain-containing protein</fullName>
    </recommendedName>
</protein>
<dbReference type="InterPro" id="IPR057279">
    <property type="entry name" value="MGAT4"/>
</dbReference>
<dbReference type="Pfam" id="PF04666">
    <property type="entry name" value="MGAT4_cons"/>
    <property type="match status" value="1"/>
</dbReference>
<evidence type="ECO:0000256" key="2">
    <source>
        <dbReference type="ARBA" id="ARBA00022448"/>
    </source>
</evidence>
<evidence type="ECO:0000256" key="3">
    <source>
        <dbReference type="ARBA" id="ARBA00022692"/>
    </source>
</evidence>
<dbReference type="Proteomes" id="UP000626109">
    <property type="component" value="Unassembled WGS sequence"/>
</dbReference>
<accession>A0A813KEQ8</accession>
<keyword evidence="5" id="KW-0406">Ion transport</keyword>
<dbReference type="EMBL" id="CAJNNW010030147">
    <property type="protein sequence ID" value="CAE8702614.1"/>
    <property type="molecule type" value="Genomic_DNA"/>
</dbReference>
<keyword evidence="4 8" id="KW-1133">Transmembrane helix</keyword>
<evidence type="ECO:0000259" key="9">
    <source>
        <dbReference type="Pfam" id="PF04666"/>
    </source>
</evidence>
<evidence type="ECO:0000256" key="4">
    <source>
        <dbReference type="ARBA" id="ARBA00022989"/>
    </source>
</evidence>
<feature type="transmembrane region" description="Helical" evidence="8">
    <location>
        <begin position="270"/>
        <end position="289"/>
    </location>
</feature>
<evidence type="ECO:0000256" key="1">
    <source>
        <dbReference type="ARBA" id="ARBA00004141"/>
    </source>
</evidence>
<keyword evidence="6 8" id="KW-0472">Membrane</keyword>
<comment type="subcellular location">
    <subcellularLocation>
        <location evidence="1">Membrane</location>
        <topology evidence="1">Multi-pass membrane protein</topology>
    </subcellularLocation>
</comment>
<dbReference type="AlphaFoldDB" id="A0A813KEQ8"/>
<reference evidence="10" key="1">
    <citation type="submission" date="2021-02" db="EMBL/GenBank/DDBJ databases">
        <authorList>
            <person name="Dougan E. K."/>
            <person name="Rhodes N."/>
            <person name="Thang M."/>
            <person name="Chan C."/>
        </authorList>
    </citation>
    <scope>NUCLEOTIDE SEQUENCE</scope>
</reference>
<dbReference type="PANTHER" id="PTHR33281">
    <property type="entry name" value="UPF0187 PROTEIN YNEE"/>
    <property type="match status" value="1"/>
</dbReference>
<evidence type="ECO:0000256" key="6">
    <source>
        <dbReference type="ARBA" id="ARBA00023136"/>
    </source>
</evidence>
<keyword evidence="3 8" id="KW-0812">Transmembrane</keyword>
<evidence type="ECO:0000313" key="11">
    <source>
        <dbReference type="Proteomes" id="UP000626109"/>
    </source>
</evidence>
<feature type="compositionally biased region" description="Polar residues" evidence="7">
    <location>
        <begin position="448"/>
        <end position="460"/>
    </location>
</feature>
<feature type="compositionally biased region" description="Polar residues" evidence="7">
    <location>
        <begin position="489"/>
        <end position="501"/>
    </location>
</feature>
<dbReference type="PANTHER" id="PTHR33281:SF20">
    <property type="match status" value="1"/>
</dbReference>
<evidence type="ECO:0000313" key="10">
    <source>
        <dbReference type="EMBL" id="CAE8702614.1"/>
    </source>
</evidence>
<evidence type="ECO:0000256" key="5">
    <source>
        <dbReference type="ARBA" id="ARBA00023065"/>
    </source>
</evidence>
<keyword evidence="2" id="KW-0813">Transport</keyword>
<organism evidence="10 11">
    <name type="scientific">Polarella glacialis</name>
    <name type="common">Dinoflagellate</name>
    <dbReference type="NCBI Taxonomy" id="89957"/>
    <lineage>
        <taxon>Eukaryota</taxon>
        <taxon>Sar</taxon>
        <taxon>Alveolata</taxon>
        <taxon>Dinophyceae</taxon>
        <taxon>Suessiales</taxon>
        <taxon>Suessiaceae</taxon>
        <taxon>Polarella</taxon>
    </lineage>
</organism>
<evidence type="ECO:0000256" key="7">
    <source>
        <dbReference type="SAM" id="MobiDB-lite"/>
    </source>
</evidence>
<feature type="transmembrane region" description="Helical" evidence="8">
    <location>
        <begin position="296"/>
        <end position="318"/>
    </location>
</feature>